<feature type="compositionally biased region" description="Polar residues" evidence="4">
    <location>
        <begin position="172"/>
        <end position="192"/>
    </location>
</feature>
<dbReference type="Pfam" id="PF25555">
    <property type="entry name" value="RAB3A-like_C"/>
    <property type="match status" value="2"/>
</dbReference>
<dbReference type="PANTHER" id="PTHR14430">
    <property type="entry name" value="RABIN3-RELATED"/>
    <property type="match status" value="1"/>
</dbReference>
<evidence type="ECO:0000256" key="5">
    <source>
        <dbReference type="SAM" id="Phobius"/>
    </source>
</evidence>
<reference evidence="6 7" key="1">
    <citation type="submission" date="2015-12" db="EMBL/GenBank/DDBJ databases">
        <title>Draft genome of the nematode, Onchocerca flexuosa.</title>
        <authorList>
            <person name="Mitreva M."/>
        </authorList>
    </citation>
    <scope>NUCLEOTIDE SEQUENCE [LARGE SCALE GENOMIC DNA]</scope>
    <source>
        <strain evidence="6">Red Deer</strain>
    </source>
</reference>
<evidence type="ECO:0000256" key="4">
    <source>
        <dbReference type="SAM" id="MobiDB-lite"/>
    </source>
</evidence>
<feature type="region of interest" description="Disordered" evidence="4">
    <location>
        <begin position="162"/>
        <end position="193"/>
    </location>
</feature>
<dbReference type="OrthoDB" id="5560525at2759"/>
<organism evidence="6 7">
    <name type="scientific">Onchocerca flexuosa</name>
    <dbReference type="NCBI Taxonomy" id="387005"/>
    <lineage>
        <taxon>Eukaryota</taxon>
        <taxon>Metazoa</taxon>
        <taxon>Ecdysozoa</taxon>
        <taxon>Nematoda</taxon>
        <taxon>Chromadorea</taxon>
        <taxon>Rhabditida</taxon>
        <taxon>Spirurina</taxon>
        <taxon>Spiruromorpha</taxon>
        <taxon>Filarioidea</taxon>
        <taxon>Onchocercidae</taxon>
        <taxon>Onchocerca</taxon>
    </lineage>
</organism>
<sequence length="391" mass="43335">MQSSGSVDTLASCINLVPSESTNVSSRESISSSVSDGLGGNCEDADRIIRLEQELNAARNSIAEKEAKCTQLSELQNQVDSEVQELTEKLFQEAYRMVNDAESRRAKAEKLLAESHLKVDMLIAEVEALKVIVKSPVSSSSQITHLTSVTHQRTGLASRFLGNTRRKERHSSANSRKSYTLPSSGRDSISAQSEERELVSEIDPIYHKEFTQWREGGASLEEDTPFLSRIIAEDIRSCLNFSSTKLTEQVLNAIKANTLELEAVSEVKPTVRTCALSMVPRFCPYKMRVNSGTEWCYISLLARNRAKHTWISPSNISKIAAAVAIFGIFKITLIAAVCDFFTYIRYVNQGIIKCGVHDSYWDIITLRKNMTLARLGLNFIPKIGGSQAGIS</sequence>
<dbReference type="AlphaFoldDB" id="A0A238C4C1"/>
<dbReference type="GO" id="GO:0005085">
    <property type="term" value="F:guanyl-nucleotide exchange factor activity"/>
    <property type="evidence" value="ECO:0007669"/>
    <property type="project" value="InterPro"/>
</dbReference>
<dbReference type="PANTHER" id="PTHR14430:SF0">
    <property type="entry name" value="SEC2P DOMAIN-CONTAINING PROTEIN"/>
    <property type="match status" value="1"/>
</dbReference>
<comment type="similarity">
    <text evidence="2">Belongs to the SEC2 family.</text>
</comment>
<keyword evidence="5" id="KW-1133">Transmembrane helix</keyword>
<feature type="transmembrane region" description="Helical" evidence="5">
    <location>
        <begin position="319"/>
        <end position="343"/>
    </location>
</feature>
<dbReference type="CDD" id="cd21044">
    <property type="entry name" value="Rab11BD_RAB3IP_like"/>
    <property type="match status" value="1"/>
</dbReference>
<feature type="coiled-coil region" evidence="3">
    <location>
        <begin position="48"/>
        <end position="118"/>
    </location>
</feature>
<proteinExistence type="inferred from homology"/>
<dbReference type="GO" id="GO:0006887">
    <property type="term" value="P:exocytosis"/>
    <property type="evidence" value="ECO:0007669"/>
    <property type="project" value="TreeGrafter"/>
</dbReference>
<keyword evidence="5" id="KW-0812">Transmembrane</keyword>
<evidence type="ECO:0000256" key="3">
    <source>
        <dbReference type="SAM" id="Coils"/>
    </source>
</evidence>
<dbReference type="GO" id="GO:0070319">
    <property type="term" value="C:Golgi to plasma membrane transport vesicle"/>
    <property type="evidence" value="ECO:0007669"/>
    <property type="project" value="TreeGrafter"/>
</dbReference>
<dbReference type="InterPro" id="IPR040351">
    <property type="entry name" value="RAB3IL/RAB3IP/Sec2"/>
</dbReference>
<evidence type="ECO:0000313" key="7">
    <source>
        <dbReference type="Proteomes" id="UP000242913"/>
    </source>
</evidence>
<keyword evidence="7" id="KW-1185">Reference proteome</keyword>
<keyword evidence="5" id="KW-0472">Membrane</keyword>
<name>A0A238C4C1_9BILA</name>
<dbReference type="Gene3D" id="1.20.5.4880">
    <property type="match status" value="1"/>
</dbReference>
<evidence type="ECO:0000256" key="2">
    <source>
        <dbReference type="ARBA" id="ARBA00025794"/>
    </source>
</evidence>
<keyword evidence="1 3" id="KW-0175">Coiled coil</keyword>
<accession>A0A238C4C1</accession>
<protein>
    <submittedName>
        <fullName evidence="6">GDP/GTP exchange factor Sec2p</fullName>
    </submittedName>
</protein>
<gene>
    <name evidence="6" type="ORF">X798_01177</name>
</gene>
<evidence type="ECO:0000313" key="6">
    <source>
        <dbReference type="EMBL" id="OZC11996.1"/>
    </source>
</evidence>
<evidence type="ECO:0000256" key="1">
    <source>
        <dbReference type="ARBA" id="ARBA00023054"/>
    </source>
</evidence>
<dbReference type="SUPFAM" id="SSF144284">
    <property type="entry name" value="Sec2 N-terminal region"/>
    <property type="match status" value="1"/>
</dbReference>
<dbReference type="EMBL" id="KZ269979">
    <property type="protein sequence ID" value="OZC11996.1"/>
    <property type="molecule type" value="Genomic_DNA"/>
</dbReference>
<dbReference type="Proteomes" id="UP000242913">
    <property type="component" value="Unassembled WGS sequence"/>
</dbReference>